<evidence type="ECO:0000313" key="1">
    <source>
        <dbReference type="EMBL" id="MBX63683.1"/>
    </source>
</evidence>
<name>A0A2P2Q9Q8_RHIMU</name>
<dbReference type="EMBL" id="GGEC01083199">
    <property type="protein sequence ID" value="MBX63683.1"/>
    <property type="molecule type" value="Transcribed_RNA"/>
</dbReference>
<organism evidence="1">
    <name type="scientific">Rhizophora mucronata</name>
    <name type="common">Asiatic mangrove</name>
    <dbReference type="NCBI Taxonomy" id="61149"/>
    <lineage>
        <taxon>Eukaryota</taxon>
        <taxon>Viridiplantae</taxon>
        <taxon>Streptophyta</taxon>
        <taxon>Embryophyta</taxon>
        <taxon>Tracheophyta</taxon>
        <taxon>Spermatophyta</taxon>
        <taxon>Magnoliopsida</taxon>
        <taxon>eudicotyledons</taxon>
        <taxon>Gunneridae</taxon>
        <taxon>Pentapetalae</taxon>
        <taxon>rosids</taxon>
        <taxon>fabids</taxon>
        <taxon>Malpighiales</taxon>
        <taxon>Rhizophoraceae</taxon>
        <taxon>Rhizophora</taxon>
    </lineage>
</organism>
<dbReference type="AlphaFoldDB" id="A0A2P2Q9Q8"/>
<sequence>MDTILTINLEKLFSKLELMHKSYMSKIQTIFDELLPYKKVRAKENKG</sequence>
<protein>
    <submittedName>
        <fullName evidence="1">Uncharacterized protein</fullName>
    </submittedName>
</protein>
<reference evidence="1" key="1">
    <citation type="submission" date="2018-02" db="EMBL/GenBank/DDBJ databases">
        <title>Rhizophora mucronata_Transcriptome.</title>
        <authorList>
            <person name="Meera S.P."/>
            <person name="Sreeshan A."/>
            <person name="Augustine A."/>
        </authorList>
    </citation>
    <scope>NUCLEOTIDE SEQUENCE</scope>
    <source>
        <tissue evidence="1">Leaf</tissue>
    </source>
</reference>
<proteinExistence type="predicted"/>
<accession>A0A2P2Q9Q8</accession>